<comment type="catalytic activity">
    <reaction evidence="12">
        <text>2'-deoxyribonucleotide-(2'-deoxyribose 5'-phosphate)-2'-deoxyribonucleotide-DNA = a 3'-end 2'-deoxyribonucleotide-(2,3-dehydro-2,3-deoxyribose 5'-phosphate)-DNA + a 5'-end 5'-phospho-2'-deoxyribonucleoside-DNA + H(+)</text>
        <dbReference type="Rhea" id="RHEA:66592"/>
        <dbReference type="Rhea" id="RHEA-COMP:13180"/>
        <dbReference type="Rhea" id="RHEA-COMP:16897"/>
        <dbReference type="Rhea" id="RHEA-COMP:17067"/>
        <dbReference type="ChEBI" id="CHEBI:15378"/>
        <dbReference type="ChEBI" id="CHEBI:136412"/>
        <dbReference type="ChEBI" id="CHEBI:157695"/>
        <dbReference type="ChEBI" id="CHEBI:167181"/>
        <dbReference type="EC" id="4.2.99.18"/>
    </reaction>
</comment>
<gene>
    <name evidence="12 14" type="primary">nth</name>
    <name evidence="14" type="ORF">F0U47_04850</name>
</gene>
<dbReference type="Proteomes" id="UP000324351">
    <property type="component" value="Unassembled WGS sequence"/>
</dbReference>
<evidence type="ECO:0000256" key="10">
    <source>
        <dbReference type="ARBA" id="ARBA00023239"/>
    </source>
</evidence>
<feature type="domain" description="HhH-GPD" evidence="13">
    <location>
        <begin position="50"/>
        <end position="197"/>
    </location>
</feature>
<dbReference type="InterPro" id="IPR011257">
    <property type="entry name" value="DNA_glycosylase"/>
</dbReference>
<keyword evidence="14" id="KW-0255">Endonuclease</keyword>
<dbReference type="CDD" id="cd00056">
    <property type="entry name" value="ENDO3c"/>
    <property type="match status" value="1"/>
</dbReference>
<dbReference type="InterPro" id="IPR005759">
    <property type="entry name" value="Nth"/>
</dbReference>
<dbReference type="Pfam" id="PF00633">
    <property type="entry name" value="HHH"/>
    <property type="match status" value="1"/>
</dbReference>
<dbReference type="HAMAP" id="MF_00942">
    <property type="entry name" value="Nth"/>
    <property type="match status" value="1"/>
</dbReference>
<evidence type="ECO:0000256" key="11">
    <source>
        <dbReference type="ARBA" id="ARBA00023295"/>
    </source>
</evidence>
<evidence type="ECO:0000313" key="15">
    <source>
        <dbReference type="Proteomes" id="UP000324351"/>
    </source>
</evidence>
<dbReference type="PANTHER" id="PTHR10359">
    <property type="entry name" value="A/G-SPECIFIC ADENINE GLYCOSYLASE/ENDONUCLEASE III"/>
    <property type="match status" value="1"/>
</dbReference>
<dbReference type="Pfam" id="PF10576">
    <property type="entry name" value="EndIII_4Fe-2S"/>
    <property type="match status" value="1"/>
</dbReference>
<accession>A0A5B1M5P4</accession>
<keyword evidence="5 12" id="KW-0378">Hydrolase</keyword>
<dbReference type="SMART" id="SM00525">
    <property type="entry name" value="FES"/>
    <property type="match status" value="1"/>
</dbReference>
<protein>
    <recommendedName>
        <fullName evidence="12">Endonuclease III</fullName>
        <ecNumber evidence="12">4.2.99.18</ecNumber>
    </recommendedName>
    <alternativeName>
        <fullName evidence="12">DNA-(apurinic or apyrimidinic site) lyase</fullName>
    </alternativeName>
</protein>
<dbReference type="InterPro" id="IPR000445">
    <property type="entry name" value="HhH_motif"/>
</dbReference>
<comment type="caution">
    <text evidence="14">The sequence shown here is derived from an EMBL/GenBank/DDBJ whole genome shotgun (WGS) entry which is preliminary data.</text>
</comment>
<dbReference type="GO" id="GO:0019104">
    <property type="term" value="F:DNA N-glycosylase activity"/>
    <property type="evidence" value="ECO:0007669"/>
    <property type="project" value="UniProtKB-UniRule"/>
</dbReference>
<keyword evidence="7 12" id="KW-0411">Iron-sulfur</keyword>
<dbReference type="PROSITE" id="PS00764">
    <property type="entry name" value="ENDONUCLEASE_III_1"/>
    <property type="match status" value="1"/>
</dbReference>
<evidence type="ECO:0000259" key="13">
    <source>
        <dbReference type="SMART" id="SM00478"/>
    </source>
</evidence>
<keyword evidence="2 12" id="KW-0004">4Fe-4S</keyword>
<reference evidence="14 15" key="2">
    <citation type="submission" date="2019-09" db="EMBL/GenBank/DDBJ databases">
        <authorList>
            <person name="Jin C."/>
        </authorList>
    </citation>
    <scope>NUCLEOTIDE SEQUENCE [LARGE SCALE GENOMIC DNA]</scope>
    <source>
        <strain evidence="14 15">BN140041</strain>
    </source>
</reference>
<dbReference type="GO" id="GO:0140078">
    <property type="term" value="F:class I DNA-(apurinic or apyrimidinic site) endonuclease activity"/>
    <property type="evidence" value="ECO:0007669"/>
    <property type="project" value="UniProtKB-EC"/>
</dbReference>
<feature type="binding site" evidence="12">
    <location>
        <position position="206"/>
    </location>
    <ligand>
        <name>[4Fe-4S] cluster</name>
        <dbReference type="ChEBI" id="CHEBI:49883"/>
    </ligand>
</feature>
<comment type="function">
    <text evidence="12">DNA repair enzyme that has both DNA N-glycosylase activity and AP-lyase activity. The DNA N-glycosylase activity releases various damaged pyrimidines from DNA by cleaving the N-glycosidic bond, leaving an AP (apurinic/apyrimidinic) site. The AP-lyase activity cleaves the phosphodiester bond 3' to the AP site by a beta-elimination, leaving a 3'-terminal unsaturated sugar and a product with a terminal 5'-phosphate.</text>
</comment>
<sequence length="238" mass="26224">MRAITTEAETPTGLIRRARKIDRVLAQTYPDAKCELDFDNPFELLVVTVLSAQTTDKRVNIVRPTLFAAYPDARAMAAADRAHLEQIIGPLGFFRAKTESLLKLSATLVERHNGEVPQRMEDLVALPGVGRKTANVVLGNAFGIPGITVDTHFGRLIRRFGWTEETDPVKAEHAVGALFPKRDWTMLSHHLIWHGRRVCHAKKPACGACSVARWCPAYGTGPTDPVEAAKLVRTEGPN</sequence>
<evidence type="ECO:0000256" key="9">
    <source>
        <dbReference type="ARBA" id="ARBA00023204"/>
    </source>
</evidence>
<dbReference type="GO" id="GO:0051539">
    <property type="term" value="F:4 iron, 4 sulfur cluster binding"/>
    <property type="evidence" value="ECO:0007669"/>
    <property type="project" value="UniProtKB-UniRule"/>
</dbReference>
<dbReference type="InterPro" id="IPR003265">
    <property type="entry name" value="HhH-GPD_domain"/>
</dbReference>
<dbReference type="PIRSF" id="PIRSF001435">
    <property type="entry name" value="Nth"/>
    <property type="match status" value="1"/>
</dbReference>
<dbReference type="PANTHER" id="PTHR10359:SF18">
    <property type="entry name" value="ENDONUCLEASE III"/>
    <property type="match status" value="1"/>
</dbReference>
<dbReference type="InterPro" id="IPR004036">
    <property type="entry name" value="Endonuclease-III-like_CS2"/>
</dbReference>
<keyword evidence="9 12" id="KW-0234">DNA repair</keyword>
<dbReference type="GO" id="GO:0003677">
    <property type="term" value="F:DNA binding"/>
    <property type="evidence" value="ECO:0007669"/>
    <property type="project" value="UniProtKB-UniRule"/>
</dbReference>
<evidence type="ECO:0000256" key="6">
    <source>
        <dbReference type="ARBA" id="ARBA00023004"/>
    </source>
</evidence>
<proteinExistence type="inferred from homology"/>
<name>A0A5B1M5P4_9ACTN</name>
<evidence type="ECO:0000256" key="3">
    <source>
        <dbReference type="ARBA" id="ARBA00022723"/>
    </source>
</evidence>
<feature type="binding site" evidence="12">
    <location>
        <position position="199"/>
    </location>
    <ligand>
        <name>[4Fe-4S] cluster</name>
        <dbReference type="ChEBI" id="CHEBI:49883"/>
    </ligand>
</feature>
<comment type="similarity">
    <text evidence="1 12">Belongs to the Nth/MutY family.</text>
</comment>
<keyword evidence="8 12" id="KW-0238">DNA-binding</keyword>
<dbReference type="SUPFAM" id="SSF48150">
    <property type="entry name" value="DNA-glycosylase"/>
    <property type="match status" value="1"/>
</dbReference>
<evidence type="ECO:0000256" key="12">
    <source>
        <dbReference type="HAMAP-Rule" id="MF_00942"/>
    </source>
</evidence>
<evidence type="ECO:0000256" key="8">
    <source>
        <dbReference type="ARBA" id="ARBA00023125"/>
    </source>
</evidence>
<dbReference type="NCBIfam" id="TIGR01083">
    <property type="entry name" value="nth"/>
    <property type="match status" value="1"/>
</dbReference>
<evidence type="ECO:0000256" key="7">
    <source>
        <dbReference type="ARBA" id="ARBA00023014"/>
    </source>
</evidence>
<organism evidence="14 15">
    <name type="scientific">Nocardioides antri</name>
    <dbReference type="NCBI Taxonomy" id="2607659"/>
    <lineage>
        <taxon>Bacteria</taxon>
        <taxon>Bacillati</taxon>
        <taxon>Actinomycetota</taxon>
        <taxon>Actinomycetes</taxon>
        <taxon>Propionibacteriales</taxon>
        <taxon>Nocardioidaceae</taxon>
        <taxon>Nocardioides</taxon>
    </lineage>
</organism>
<dbReference type="FunFam" id="1.10.340.30:FF:000001">
    <property type="entry name" value="Endonuclease III"/>
    <property type="match status" value="1"/>
</dbReference>
<dbReference type="SMART" id="SM00478">
    <property type="entry name" value="ENDO3c"/>
    <property type="match status" value="1"/>
</dbReference>
<dbReference type="Pfam" id="PF00730">
    <property type="entry name" value="HhH-GPD"/>
    <property type="match status" value="1"/>
</dbReference>
<dbReference type="GO" id="GO:0006285">
    <property type="term" value="P:base-excision repair, AP site formation"/>
    <property type="evidence" value="ECO:0007669"/>
    <property type="project" value="TreeGrafter"/>
</dbReference>
<comment type="cofactor">
    <cofactor evidence="12">
        <name>[4Fe-4S] cluster</name>
        <dbReference type="ChEBI" id="CHEBI:49883"/>
    </cofactor>
    <text evidence="12">Binds 1 [4Fe-4S] cluster.</text>
</comment>
<keyword evidence="3 12" id="KW-0479">Metal-binding</keyword>
<keyword evidence="11 12" id="KW-0326">Glycosidase</keyword>
<dbReference type="AlphaFoldDB" id="A0A5B1M5P4"/>
<feature type="binding site" evidence="12">
    <location>
        <position position="215"/>
    </location>
    <ligand>
        <name>[4Fe-4S] cluster</name>
        <dbReference type="ChEBI" id="CHEBI:49883"/>
    </ligand>
</feature>
<dbReference type="InterPro" id="IPR003651">
    <property type="entry name" value="Endonuclease3_FeS-loop_motif"/>
</dbReference>
<feature type="binding site" evidence="12">
    <location>
        <position position="209"/>
    </location>
    <ligand>
        <name>[4Fe-4S] cluster</name>
        <dbReference type="ChEBI" id="CHEBI:49883"/>
    </ligand>
</feature>
<keyword evidence="10 12" id="KW-0456">Lyase</keyword>
<dbReference type="GO" id="GO:0046872">
    <property type="term" value="F:metal ion binding"/>
    <property type="evidence" value="ECO:0007669"/>
    <property type="project" value="UniProtKB-KW"/>
</dbReference>
<dbReference type="Gene3D" id="1.10.1670.10">
    <property type="entry name" value="Helix-hairpin-Helix base-excision DNA repair enzymes (C-terminal)"/>
    <property type="match status" value="1"/>
</dbReference>
<dbReference type="PROSITE" id="PS01155">
    <property type="entry name" value="ENDONUCLEASE_III_2"/>
    <property type="match status" value="1"/>
</dbReference>
<keyword evidence="4 12" id="KW-0227">DNA damage</keyword>
<keyword evidence="6 12" id="KW-0408">Iron</keyword>
<evidence type="ECO:0000256" key="2">
    <source>
        <dbReference type="ARBA" id="ARBA00022485"/>
    </source>
</evidence>
<dbReference type="FunFam" id="1.10.1670.10:FF:000001">
    <property type="entry name" value="Endonuclease III"/>
    <property type="match status" value="1"/>
</dbReference>
<evidence type="ECO:0000256" key="5">
    <source>
        <dbReference type="ARBA" id="ARBA00022801"/>
    </source>
</evidence>
<evidence type="ECO:0000313" key="14">
    <source>
        <dbReference type="EMBL" id="KAA1428272.1"/>
    </source>
</evidence>
<reference evidence="14 15" key="1">
    <citation type="submission" date="2019-09" db="EMBL/GenBank/DDBJ databases">
        <title>Nocardioides panacisoli sp. nov., isolated from the soil of a ginseng field.</title>
        <authorList>
            <person name="Cho C."/>
        </authorList>
    </citation>
    <scope>NUCLEOTIDE SEQUENCE [LARGE SCALE GENOMIC DNA]</scope>
    <source>
        <strain evidence="14 15">BN140041</strain>
    </source>
</reference>
<keyword evidence="14" id="KW-0540">Nuclease</keyword>
<dbReference type="EMBL" id="VUJW01000002">
    <property type="protein sequence ID" value="KAA1428272.1"/>
    <property type="molecule type" value="Genomic_DNA"/>
</dbReference>
<dbReference type="RefSeq" id="WP_149749210.1">
    <property type="nucleotide sequence ID" value="NZ_VUJW01000002.1"/>
</dbReference>
<evidence type="ECO:0000256" key="1">
    <source>
        <dbReference type="ARBA" id="ARBA00008343"/>
    </source>
</evidence>
<dbReference type="InterPro" id="IPR004035">
    <property type="entry name" value="Endouclease-III_FeS-bd_BS"/>
</dbReference>
<dbReference type="Gene3D" id="1.10.340.30">
    <property type="entry name" value="Hypothetical protein, domain 2"/>
    <property type="match status" value="1"/>
</dbReference>
<evidence type="ECO:0000256" key="4">
    <source>
        <dbReference type="ARBA" id="ARBA00022763"/>
    </source>
</evidence>
<dbReference type="InterPro" id="IPR023170">
    <property type="entry name" value="HhH_base_excis_C"/>
</dbReference>
<dbReference type="EC" id="4.2.99.18" evidence="12"/>
<keyword evidence="15" id="KW-1185">Reference proteome</keyword>